<feature type="transmembrane region" description="Helical" evidence="1">
    <location>
        <begin position="21"/>
        <end position="43"/>
    </location>
</feature>
<dbReference type="Proteomes" id="UP001606305">
    <property type="component" value="Unassembled WGS sequence"/>
</dbReference>
<dbReference type="InterPro" id="IPR045584">
    <property type="entry name" value="Pilin-like"/>
</dbReference>
<organism evidence="2 3">
    <name type="scientific">Pelomonas nitida</name>
    <dbReference type="NCBI Taxonomy" id="3299027"/>
    <lineage>
        <taxon>Bacteria</taxon>
        <taxon>Pseudomonadati</taxon>
        <taxon>Pseudomonadota</taxon>
        <taxon>Betaproteobacteria</taxon>
        <taxon>Burkholderiales</taxon>
        <taxon>Sphaerotilaceae</taxon>
        <taxon>Roseateles</taxon>
    </lineage>
</organism>
<keyword evidence="3" id="KW-1185">Reference proteome</keyword>
<dbReference type="EMBL" id="JBIGIA010000003">
    <property type="protein sequence ID" value="MFG6456121.1"/>
    <property type="molecule type" value="Genomic_DNA"/>
</dbReference>
<keyword evidence="1" id="KW-0472">Membrane</keyword>
<accession>A0ABW7G2F1</accession>
<keyword evidence="1" id="KW-1133">Transmembrane helix</keyword>
<proteinExistence type="predicted"/>
<evidence type="ECO:0000313" key="2">
    <source>
        <dbReference type="EMBL" id="MFG6456121.1"/>
    </source>
</evidence>
<reference evidence="2 3" key="1">
    <citation type="submission" date="2024-09" db="EMBL/GenBank/DDBJ databases">
        <title>Novel species of the genus Pelomonas and Roseateles isolated from streams.</title>
        <authorList>
            <person name="Lu H."/>
        </authorList>
    </citation>
    <scope>NUCLEOTIDE SEQUENCE [LARGE SCALE GENOMIC DNA]</scope>
    <source>
        <strain evidence="2 3">BYS96W</strain>
    </source>
</reference>
<dbReference type="PROSITE" id="PS00409">
    <property type="entry name" value="PROKAR_NTER_METHYL"/>
    <property type="match status" value="1"/>
</dbReference>
<protein>
    <submittedName>
        <fullName evidence="2">Type II secretion system protein</fullName>
    </submittedName>
</protein>
<dbReference type="Pfam" id="PF07963">
    <property type="entry name" value="N_methyl"/>
    <property type="match status" value="1"/>
</dbReference>
<keyword evidence="1" id="KW-0812">Transmembrane</keyword>
<comment type="caution">
    <text evidence="2">The sequence shown here is derived from an EMBL/GenBank/DDBJ whole genome shotgun (WGS) entry which is preliminary data.</text>
</comment>
<sequence length="163" mass="16529">MRSAGVGGRSRRLRGYSLIELMVTIVVLMLVLAAAVSLGQGWIRGNKVAKGQGLVQQAYSVAKAFALQNVGGQTGTSATAAVVCLNSGVLNVYLGGSCNGAPVWSGTLPDNTSLTVGTPAAAPTCFGFSNQGLRTSSAGTATCSLATTYTVTSGSTNVSRQFF</sequence>
<dbReference type="InterPro" id="IPR012902">
    <property type="entry name" value="N_methyl_site"/>
</dbReference>
<evidence type="ECO:0000313" key="3">
    <source>
        <dbReference type="Proteomes" id="UP001606305"/>
    </source>
</evidence>
<dbReference type="SUPFAM" id="SSF54523">
    <property type="entry name" value="Pili subunits"/>
    <property type="match status" value="1"/>
</dbReference>
<dbReference type="Gene3D" id="3.30.700.10">
    <property type="entry name" value="Glycoprotein, Type 4 Pilin"/>
    <property type="match status" value="1"/>
</dbReference>
<evidence type="ECO:0000256" key="1">
    <source>
        <dbReference type="SAM" id="Phobius"/>
    </source>
</evidence>
<gene>
    <name evidence="2" type="ORF">ACG00X_04675</name>
</gene>
<name>A0ABW7G2F1_9BURK</name>
<dbReference type="RefSeq" id="WP_394486835.1">
    <property type="nucleotide sequence ID" value="NZ_JBIGIA010000003.1"/>
</dbReference>